<dbReference type="RefSeq" id="WP_038441379.1">
    <property type="nucleotide sequence ID" value="NZ_CP008896.1"/>
</dbReference>
<dbReference type="AlphaFoldDB" id="A0A379IEB1"/>
<sequence length="72" mass="8304">MNQPALLQGILSVLQEYAAEYPIALRIQLVEELIEAMGTRQPPEPMPTGRRAWRKTEVKEDRPAWALPHYAY</sequence>
<dbReference type="Proteomes" id="UP000255125">
    <property type="component" value="Unassembled WGS sequence"/>
</dbReference>
<dbReference type="EMBL" id="UGUS01000002">
    <property type="protein sequence ID" value="SUD31081.1"/>
    <property type="molecule type" value="Genomic_DNA"/>
</dbReference>
<name>A0A379IEB1_PSEFL</name>
<gene>
    <name evidence="1" type="ORF">NCTC10392_03007</name>
</gene>
<protein>
    <submittedName>
        <fullName evidence="1">Uncharacterized protein</fullName>
    </submittedName>
</protein>
<accession>A0A379IEB1</accession>
<organism evidence="1 2">
    <name type="scientific">Pseudomonas fluorescens</name>
    <dbReference type="NCBI Taxonomy" id="294"/>
    <lineage>
        <taxon>Bacteria</taxon>
        <taxon>Pseudomonadati</taxon>
        <taxon>Pseudomonadota</taxon>
        <taxon>Gammaproteobacteria</taxon>
        <taxon>Pseudomonadales</taxon>
        <taxon>Pseudomonadaceae</taxon>
        <taxon>Pseudomonas</taxon>
    </lineage>
</organism>
<evidence type="ECO:0000313" key="2">
    <source>
        <dbReference type="Proteomes" id="UP000255125"/>
    </source>
</evidence>
<proteinExistence type="predicted"/>
<evidence type="ECO:0000313" key="1">
    <source>
        <dbReference type="EMBL" id="SUD31081.1"/>
    </source>
</evidence>
<reference evidence="1 2" key="1">
    <citation type="submission" date="2018-06" db="EMBL/GenBank/DDBJ databases">
        <authorList>
            <consortium name="Pathogen Informatics"/>
            <person name="Doyle S."/>
        </authorList>
    </citation>
    <scope>NUCLEOTIDE SEQUENCE [LARGE SCALE GENOMIC DNA]</scope>
    <source>
        <strain evidence="1 2">NCTC10392</strain>
    </source>
</reference>
<dbReference type="KEGG" id="pfn:HZ99_03725"/>